<gene>
    <name evidence="13" type="ORF">APUTEX25_005306</name>
</gene>
<keyword evidence="5 10" id="KW-0472">Membrane</keyword>
<feature type="compositionally biased region" description="Low complexity" evidence="11">
    <location>
        <begin position="552"/>
        <end position="563"/>
    </location>
</feature>
<evidence type="ECO:0000256" key="7">
    <source>
        <dbReference type="ARBA" id="ARBA00029502"/>
    </source>
</evidence>
<evidence type="ECO:0000313" key="14">
    <source>
        <dbReference type="Proteomes" id="UP000279271"/>
    </source>
</evidence>
<dbReference type="InterPro" id="IPR003323">
    <property type="entry name" value="OTU_dom"/>
</dbReference>
<evidence type="ECO:0000256" key="5">
    <source>
        <dbReference type="ARBA" id="ARBA00023136"/>
    </source>
</evidence>
<sequence length="636" mass="67772">MSCQLEGEPVVTVRQLSNARVNVSAVESSEPQKEFMPHTARLRSMDFSAHAQEVREQMDWTASRWDLDSALKSEQEAAGKRAVWETGLLLAEDTLRARLRKLSLDLHIMEGDGNCQFRSVAHSVYGSQEQHMRVRRAAIMHMRRCPDEFRAFLGSDFDAYLASMSESGVWGDELTLRAISNALCITISVVIGATQMVRYIPTDYRQGKTVRSSAVEQKRQFLQRKGLTDAEIEEAFRRVPEAPAAAYVPAPSPHSVVAVPAGTVTPAGYVPVQQQQLVPAQPQPVRWGQAMLGAAFVAAGVYALKVVVWPYVADAVTKWKASQGEMAEAKALQEKESNALAEAIQAQTSELRNTVELLQKLTVSLEASVAESKRAAQDSLSLADLRAELRTLAGTIRDGPGAAHMPGAEAAANAAGVAAVKPTPHPASAAEEALATPFRPADESPTPAAPALSGPAHPASYMEVLEMLEKGQKPPGIRTDINDKAPNPTQSVPSPRLAPRRKPWERSVEGPSPASSAVSEPRQGAGEARAPRGEAAAQDGETADTPPPRGPPSTSSSTGRPSSEQSPGRSRAAATSIYEAGGVIAGRLGSGSTASPSARSVEPKAPSYAAVVRDSPDTSDIRGWQPPPMPQPSISL</sequence>
<feature type="domain" description="OTU" evidence="12">
    <location>
        <begin position="104"/>
        <end position="210"/>
    </location>
</feature>
<keyword evidence="2 10" id="KW-0813">Transport</keyword>
<evidence type="ECO:0000256" key="6">
    <source>
        <dbReference type="ARBA" id="ARBA00023140"/>
    </source>
</evidence>
<dbReference type="GO" id="GO:0005778">
    <property type="term" value="C:peroxisomal membrane"/>
    <property type="evidence" value="ECO:0007669"/>
    <property type="project" value="UniProtKB-SubCell"/>
</dbReference>
<dbReference type="EMBL" id="QOKY01000183">
    <property type="protein sequence ID" value="RMZ54150.1"/>
    <property type="molecule type" value="Genomic_DNA"/>
</dbReference>
<dbReference type="GO" id="GO:0016560">
    <property type="term" value="P:protein import into peroxisome matrix, docking"/>
    <property type="evidence" value="ECO:0007669"/>
    <property type="project" value="UniProtKB-UniRule"/>
</dbReference>
<keyword evidence="3 10" id="KW-0653">Protein transport</keyword>
<organism evidence="13 14">
    <name type="scientific">Auxenochlorella protothecoides</name>
    <name type="common">Green microalga</name>
    <name type="synonym">Chlorella protothecoides</name>
    <dbReference type="NCBI Taxonomy" id="3075"/>
    <lineage>
        <taxon>Eukaryota</taxon>
        <taxon>Viridiplantae</taxon>
        <taxon>Chlorophyta</taxon>
        <taxon>core chlorophytes</taxon>
        <taxon>Trebouxiophyceae</taxon>
        <taxon>Chlorellales</taxon>
        <taxon>Chlorellaceae</taxon>
        <taxon>Auxenochlorella</taxon>
    </lineage>
</organism>
<accession>A0A3M7KWK7</accession>
<dbReference type="PANTHER" id="PTHR23058:SF0">
    <property type="entry name" value="PEROXISOMAL MEMBRANE PROTEIN PEX14"/>
    <property type="match status" value="1"/>
</dbReference>
<evidence type="ECO:0000256" key="2">
    <source>
        <dbReference type="ARBA" id="ARBA00022448"/>
    </source>
</evidence>
<dbReference type="Proteomes" id="UP000279271">
    <property type="component" value="Unassembled WGS sequence"/>
</dbReference>
<dbReference type="Gene3D" id="6.10.20.180">
    <property type="match status" value="1"/>
</dbReference>
<evidence type="ECO:0000256" key="10">
    <source>
        <dbReference type="RuleBase" id="RU367032"/>
    </source>
</evidence>
<evidence type="ECO:0000259" key="12">
    <source>
        <dbReference type="PROSITE" id="PS50802"/>
    </source>
</evidence>
<feature type="compositionally biased region" description="Low complexity" evidence="11">
    <location>
        <begin position="521"/>
        <end position="538"/>
    </location>
</feature>
<comment type="caution">
    <text evidence="13">The sequence shown here is derived from an EMBL/GenBank/DDBJ whole genome shotgun (WGS) entry which is preliminary data.</text>
</comment>
<dbReference type="GO" id="GO:0005102">
    <property type="term" value="F:signaling receptor binding"/>
    <property type="evidence" value="ECO:0007669"/>
    <property type="project" value="TreeGrafter"/>
</dbReference>
<keyword evidence="4" id="KW-0811">Translocation</keyword>
<dbReference type="InterPro" id="IPR036388">
    <property type="entry name" value="WH-like_DNA-bd_sf"/>
</dbReference>
<evidence type="ECO:0000256" key="1">
    <source>
        <dbReference type="ARBA" id="ARBA00005443"/>
    </source>
</evidence>
<evidence type="ECO:0000256" key="11">
    <source>
        <dbReference type="SAM" id="MobiDB-lite"/>
    </source>
</evidence>
<name>A0A3M7KWK7_AUXPR</name>
<feature type="region of interest" description="Disordered" evidence="11">
    <location>
        <begin position="473"/>
        <end position="636"/>
    </location>
</feature>
<reference evidence="14" key="1">
    <citation type="journal article" date="2018" name="Algal Res.">
        <title>Characterization of plant carbon substrate utilization by Auxenochlorella protothecoides.</title>
        <authorList>
            <person name="Vogler B.W."/>
            <person name="Starkenburg S.R."/>
            <person name="Sudasinghe N."/>
            <person name="Schambach J.Y."/>
            <person name="Rollin J.A."/>
            <person name="Pattathil S."/>
            <person name="Barry A.N."/>
        </authorList>
    </citation>
    <scope>NUCLEOTIDE SEQUENCE [LARGE SCALE GENOMIC DNA]</scope>
    <source>
        <strain evidence="14">UTEX 25</strain>
    </source>
</reference>
<dbReference type="AlphaFoldDB" id="A0A3M7KWK7"/>
<protein>
    <recommendedName>
        <fullName evidence="7 10">Peroxisomal membrane protein PEX14</fullName>
    </recommendedName>
    <alternativeName>
        <fullName evidence="8 10">Peroxin-14</fullName>
    </alternativeName>
</protein>
<evidence type="ECO:0000256" key="4">
    <source>
        <dbReference type="ARBA" id="ARBA00023010"/>
    </source>
</evidence>
<dbReference type="SUPFAM" id="SSF54001">
    <property type="entry name" value="Cysteine proteinases"/>
    <property type="match status" value="1"/>
</dbReference>
<dbReference type="InterPro" id="IPR038765">
    <property type="entry name" value="Papain-like_cys_pep_sf"/>
</dbReference>
<dbReference type="Gene3D" id="1.10.10.10">
    <property type="entry name" value="Winged helix-like DNA-binding domain superfamily/Winged helix DNA-binding domain"/>
    <property type="match status" value="1"/>
</dbReference>
<evidence type="ECO:0000313" key="13">
    <source>
        <dbReference type="EMBL" id="RMZ54150.1"/>
    </source>
</evidence>
<evidence type="ECO:0000256" key="8">
    <source>
        <dbReference type="ARBA" id="ARBA00029691"/>
    </source>
</evidence>
<comment type="similarity">
    <text evidence="1 10">Belongs to the peroxin-14 family.</text>
</comment>
<dbReference type="InterPro" id="IPR040554">
    <property type="entry name" value="KPWE_PEX14_dom"/>
</dbReference>
<dbReference type="Pfam" id="PF04695">
    <property type="entry name" value="Pex14_N"/>
    <property type="match status" value="1"/>
</dbReference>
<evidence type="ECO:0000256" key="9">
    <source>
        <dbReference type="ARBA" id="ARBA00046271"/>
    </source>
</evidence>
<dbReference type="Pfam" id="PF17733">
    <property type="entry name" value="KPWE_dom"/>
    <property type="match status" value="1"/>
</dbReference>
<comment type="subcellular location">
    <subcellularLocation>
        <location evidence="9 10">Peroxisome membrane</location>
    </subcellularLocation>
</comment>
<dbReference type="PANTHER" id="PTHR23058">
    <property type="entry name" value="PEROXISOMAL MEMBRANE PROTEIN PEX14"/>
    <property type="match status" value="1"/>
</dbReference>
<dbReference type="Pfam" id="PF02338">
    <property type="entry name" value="OTU"/>
    <property type="match status" value="1"/>
</dbReference>
<feature type="compositionally biased region" description="Pro residues" evidence="11">
    <location>
        <begin position="625"/>
        <end position="636"/>
    </location>
</feature>
<keyword evidence="6 10" id="KW-0576">Peroxisome</keyword>
<dbReference type="PROSITE" id="PS50802">
    <property type="entry name" value="OTU"/>
    <property type="match status" value="1"/>
</dbReference>
<dbReference type="InterPro" id="IPR006785">
    <property type="entry name" value="Pex14_N"/>
</dbReference>
<evidence type="ECO:0000256" key="3">
    <source>
        <dbReference type="ARBA" id="ARBA00022927"/>
    </source>
</evidence>
<dbReference type="InterPro" id="IPR025655">
    <property type="entry name" value="PEX14"/>
</dbReference>
<dbReference type="GO" id="GO:1990429">
    <property type="term" value="C:peroxisomal importomer complex"/>
    <property type="evidence" value="ECO:0007669"/>
    <property type="project" value="TreeGrafter"/>
</dbReference>
<proteinExistence type="inferred from homology"/>
<comment type="function">
    <text evidence="10">Component of the PEX13-PEX14 docking complex, a translocon channel that specifically mediates the import of peroxisomal cargo proteins bound to PEX5 receptor. The PEX13-PEX14 docking complex forms a large import pore which can be opened to a diameter of about 9 nm. Mechanistically, PEX5 receptor along with cargo proteins associates with the PEX14 subunit of the PEX13-PEX14 docking complex in the cytosol, leading to the insertion of the receptor into the organelle membrane with the concomitant translocation of the cargo into the peroxisome matrix.</text>
</comment>